<protein>
    <submittedName>
        <fullName evidence="3">Uncharacterized protein</fullName>
    </submittedName>
</protein>
<name>A0A1B6EHT7_9HEMI</name>
<feature type="transmembrane region" description="Helical" evidence="2">
    <location>
        <begin position="148"/>
        <end position="169"/>
    </location>
</feature>
<keyword evidence="2" id="KW-0812">Transmembrane</keyword>
<proteinExistence type="predicted"/>
<evidence type="ECO:0000256" key="2">
    <source>
        <dbReference type="SAM" id="Phobius"/>
    </source>
</evidence>
<dbReference type="EMBL" id="GECZ01032281">
    <property type="protein sequence ID" value="JAS37488.1"/>
    <property type="molecule type" value="Transcribed_RNA"/>
</dbReference>
<dbReference type="AlphaFoldDB" id="A0A1B6EHT7"/>
<keyword evidence="2" id="KW-0472">Membrane</keyword>
<organism evidence="3">
    <name type="scientific">Cuerna arida</name>
    <dbReference type="NCBI Taxonomy" id="1464854"/>
    <lineage>
        <taxon>Eukaryota</taxon>
        <taxon>Metazoa</taxon>
        <taxon>Ecdysozoa</taxon>
        <taxon>Arthropoda</taxon>
        <taxon>Hexapoda</taxon>
        <taxon>Insecta</taxon>
        <taxon>Pterygota</taxon>
        <taxon>Neoptera</taxon>
        <taxon>Paraneoptera</taxon>
        <taxon>Hemiptera</taxon>
        <taxon>Auchenorrhyncha</taxon>
        <taxon>Membracoidea</taxon>
        <taxon>Cicadellidae</taxon>
        <taxon>Cicadellinae</taxon>
        <taxon>Proconiini</taxon>
        <taxon>Cuerna</taxon>
    </lineage>
</organism>
<gene>
    <name evidence="3" type="ORF">g.25894</name>
</gene>
<sequence length="270" mass="29673">MTTRGPTVHAHHTTRNPWGPASSSSGSSRTYHCPSDCYQEPADWQARVYSQPARTPSPHYDVIEGPRLNRAALPPLGAPCSERAVTPASTVHTEGAVDPCGGHCTAFENFCHYCLQVLFIAGILTGVSLTVAGSVLRSQKRGGDLMVLVYIGCLTAMVCTLLLSVQCCVRRNVQRRKRARGARGGAIPLQELGGPVPLAPPLLPQPGQYEPLLRRLVQQQIHDENQRYIPEPVNTVVRGDRSGTPWWRRQPPRAHPHPYKLSYAQVQMPL</sequence>
<evidence type="ECO:0000256" key="1">
    <source>
        <dbReference type="SAM" id="MobiDB-lite"/>
    </source>
</evidence>
<feature type="transmembrane region" description="Helical" evidence="2">
    <location>
        <begin position="117"/>
        <end position="136"/>
    </location>
</feature>
<feature type="region of interest" description="Disordered" evidence="1">
    <location>
        <begin position="1"/>
        <end position="27"/>
    </location>
</feature>
<evidence type="ECO:0000313" key="3">
    <source>
        <dbReference type="EMBL" id="JAS37488.1"/>
    </source>
</evidence>
<reference evidence="3" key="1">
    <citation type="submission" date="2015-11" db="EMBL/GenBank/DDBJ databases">
        <title>De novo transcriptome assembly of four potential Pierce s Disease insect vectors from Arizona vineyards.</title>
        <authorList>
            <person name="Tassone E.E."/>
        </authorList>
    </citation>
    <scope>NUCLEOTIDE SEQUENCE</scope>
</reference>
<keyword evidence="2" id="KW-1133">Transmembrane helix</keyword>
<accession>A0A1B6EHT7</accession>